<organism evidence="3 4">
    <name type="scientific">Cannabis sativa</name>
    <name type="common">Hemp</name>
    <name type="synonym">Marijuana</name>
    <dbReference type="NCBI Taxonomy" id="3483"/>
    <lineage>
        <taxon>Eukaryota</taxon>
        <taxon>Viridiplantae</taxon>
        <taxon>Streptophyta</taxon>
        <taxon>Embryophyta</taxon>
        <taxon>Tracheophyta</taxon>
        <taxon>Spermatophyta</taxon>
        <taxon>Magnoliopsida</taxon>
        <taxon>eudicotyledons</taxon>
        <taxon>Gunneridae</taxon>
        <taxon>Pentapetalae</taxon>
        <taxon>rosids</taxon>
        <taxon>fabids</taxon>
        <taxon>Rosales</taxon>
        <taxon>Cannabaceae</taxon>
        <taxon>Cannabis</taxon>
    </lineage>
</organism>
<dbReference type="SUPFAM" id="SSF50630">
    <property type="entry name" value="Acid proteases"/>
    <property type="match status" value="1"/>
</dbReference>
<dbReference type="PANTHER" id="PTHR33240">
    <property type="entry name" value="OS08G0508500 PROTEIN"/>
    <property type="match status" value="1"/>
</dbReference>
<comment type="caution">
    <text evidence="3">The sequence shown here is derived from an EMBL/GenBank/DDBJ whole genome shotgun (WGS) entry which is preliminary data.</text>
</comment>
<feature type="compositionally biased region" description="Basic and acidic residues" evidence="1">
    <location>
        <begin position="675"/>
        <end position="691"/>
    </location>
</feature>
<dbReference type="InterPro" id="IPR005162">
    <property type="entry name" value="Retrotrans_gag_dom"/>
</dbReference>
<sequence length="900" mass="100891">MAGNHASRANNESINIGTMNVPLPGTGVPPVDVINGGVGRSNIRPLNLFPETTGPQAGGTSTPPATMHFPPVTPAVVSEGMVQLTTDQYAAIQDQLRALQAEVDGQSRVRHPPRVPAVHNENPQVTVSRRQTNRVRRERRTDPEILDLNHPTSRDQYARVPNQSTRTDEDPERRNPRSRHLRDNDAESASSSSHNRTPSRYTRSGSVQTQQGGRYHVHRGDLRDHLNAVFRARSRGPRNTETLHDPHMGDQGVNAVANPPIAPIATTGINIPSNLAAVAASPTVVATPPPATGGIDQSMLLQALKMLEQQRKPVYKLHGTSPFTAEVRQAQLPKGFRLSESLKYKGTSNPLDYLEKFNTIMEVDQVPQLAKCRILAATLEENAHDWFTQLPEASISTWENFVDLFLTHFQATMTYRPPYTTLANIKQESGESLQNYFKRFNAEVTKVEKAPESSLVCMLITGVLPRTDFWKELQARRPESLVEFFAMAEPHKRIENSLAELEKGKNKRRSPIPRSRSRSPRGKNSRGRSPRRRSPRKPRSPKLAKSPPKKESSPKRKGGPRFVNYTELAVPRDHIYAVEERNGVFKKPPPIRGNRDRRDPKKFCKYHKDIGHTTLECWVLQDEIEELIRRGKFDKYRRNEESHPRADDKGENQNASGSRAPRNILTIIGGPHIAGDSRKSQERYAREAKEKPLTNVNNLGERPEKLFKRDCEDIVFMESDARWVHHPHSDALVIIANIGGDNVHRILVDNGSSVNLLNFQAFKQMGLQEKDLRPMTSSIYGFTGDVIAIRGMIKLPITLGTAPITAKSMADFAVIDQYSAYNAVIGRPILKEMKIVTSIYHLTMKFPTPSGVGSVRGIQSDSRECYNAAVKLAEKRTVNVIHLLDAPPPRQEILRIEEIL</sequence>
<feature type="compositionally biased region" description="Basic and acidic residues" evidence="1">
    <location>
        <begin position="166"/>
        <end position="185"/>
    </location>
</feature>
<dbReference type="Gene3D" id="2.40.70.10">
    <property type="entry name" value="Acid Proteases"/>
    <property type="match status" value="1"/>
</dbReference>
<feature type="domain" description="Retrotransposon gag" evidence="2">
    <location>
        <begin position="375"/>
        <end position="463"/>
    </location>
</feature>
<evidence type="ECO:0000313" key="3">
    <source>
        <dbReference type="EMBL" id="KAF4383977.1"/>
    </source>
</evidence>
<dbReference type="InterPro" id="IPR021109">
    <property type="entry name" value="Peptidase_aspartic_dom_sf"/>
</dbReference>
<accession>A0A7J6GM74</accession>
<name>A0A7J6GM74_CANSA</name>
<evidence type="ECO:0000259" key="2">
    <source>
        <dbReference type="Pfam" id="PF03732"/>
    </source>
</evidence>
<feature type="region of interest" description="Disordered" evidence="1">
    <location>
        <begin position="638"/>
        <end position="691"/>
    </location>
</feature>
<feature type="region of interest" description="Disordered" evidence="1">
    <location>
        <begin position="108"/>
        <end position="222"/>
    </location>
</feature>
<proteinExistence type="predicted"/>
<feature type="region of interest" description="Disordered" evidence="1">
    <location>
        <begin position="47"/>
        <end position="67"/>
    </location>
</feature>
<gene>
    <name evidence="3" type="ORF">F8388_018729</name>
</gene>
<dbReference type="AlphaFoldDB" id="A0A7J6GM74"/>
<evidence type="ECO:0000256" key="1">
    <source>
        <dbReference type="SAM" id="MobiDB-lite"/>
    </source>
</evidence>
<dbReference type="PANTHER" id="PTHR33240:SF15">
    <property type="entry name" value="GAG-PRO-LIKE PROTEIN"/>
    <property type="match status" value="1"/>
</dbReference>
<dbReference type="Proteomes" id="UP000525078">
    <property type="component" value="Unassembled WGS sequence"/>
</dbReference>
<dbReference type="CDD" id="cd00303">
    <property type="entry name" value="retropepsin_like"/>
    <property type="match status" value="1"/>
</dbReference>
<dbReference type="EMBL" id="JAATIP010000050">
    <property type="protein sequence ID" value="KAF4383977.1"/>
    <property type="molecule type" value="Genomic_DNA"/>
</dbReference>
<feature type="compositionally biased region" description="Basic and acidic residues" evidence="1">
    <location>
        <begin position="638"/>
        <end position="651"/>
    </location>
</feature>
<feature type="compositionally biased region" description="Basic residues" evidence="1">
    <location>
        <begin position="505"/>
        <end position="542"/>
    </location>
</feature>
<feature type="compositionally biased region" description="Polar residues" evidence="1">
    <location>
        <begin position="187"/>
        <end position="212"/>
    </location>
</feature>
<feature type="region of interest" description="Disordered" evidence="1">
    <location>
        <begin position="499"/>
        <end position="563"/>
    </location>
</feature>
<evidence type="ECO:0000313" key="4">
    <source>
        <dbReference type="Proteomes" id="UP000525078"/>
    </source>
</evidence>
<reference evidence="3 4" key="1">
    <citation type="journal article" date="2020" name="bioRxiv">
        <title>Sequence and annotation of 42 cannabis genomes reveals extensive copy number variation in cannabinoid synthesis and pathogen resistance genes.</title>
        <authorList>
            <person name="Mckernan K.J."/>
            <person name="Helbert Y."/>
            <person name="Kane L.T."/>
            <person name="Ebling H."/>
            <person name="Zhang L."/>
            <person name="Liu B."/>
            <person name="Eaton Z."/>
            <person name="Mclaughlin S."/>
            <person name="Kingan S."/>
            <person name="Baybayan P."/>
            <person name="Concepcion G."/>
            <person name="Jordan M."/>
            <person name="Riva A."/>
            <person name="Barbazuk W."/>
            <person name="Harkins T."/>
        </authorList>
    </citation>
    <scope>NUCLEOTIDE SEQUENCE [LARGE SCALE GENOMIC DNA]</scope>
    <source>
        <strain evidence="4">cv. Jamaican Lion 4</strain>
        <tissue evidence="3">Leaf</tissue>
    </source>
</reference>
<feature type="compositionally biased region" description="Polar residues" evidence="1">
    <location>
        <begin position="53"/>
        <end position="64"/>
    </location>
</feature>
<dbReference type="Pfam" id="PF03732">
    <property type="entry name" value="Retrotrans_gag"/>
    <property type="match status" value="1"/>
</dbReference>
<protein>
    <recommendedName>
        <fullName evidence="2">Retrotransposon gag domain-containing protein</fullName>
    </recommendedName>
</protein>